<protein>
    <submittedName>
        <fullName evidence="4">UDP-glucose 4-epimerase</fullName>
    </submittedName>
</protein>
<dbReference type="RefSeq" id="WP_132426093.1">
    <property type="nucleotide sequence ID" value="NZ_SMFZ01000001.1"/>
</dbReference>
<dbReference type="InterPro" id="IPR036291">
    <property type="entry name" value="NAD(P)-bd_dom_sf"/>
</dbReference>
<dbReference type="Gene3D" id="3.90.25.10">
    <property type="entry name" value="UDP-galactose 4-epimerase, domain 1"/>
    <property type="match status" value="1"/>
</dbReference>
<dbReference type="AlphaFoldDB" id="A0A4R1I4B6"/>
<comment type="similarity">
    <text evidence="1">Belongs to the NAD(P)-dependent epimerase/dehydratase family.</text>
</comment>
<evidence type="ECO:0000313" key="4">
    <source>
        <dbReference type="EMBL" id="TCK27399.1"/>
    </source>
</evidence>
<evidence type="ECO:0000256" key="1">
    <source>
        <dbReference type="ARBA" id="ARBA00007637"/>
    </source>
</evidence>
<comment type="caution">
    <text evidence="4">The sequence shown here is derived from an EMBL/GenBank/DDBJ whole genome shotgun (WGS) entry which is preliminary data.</text>
</comment>
<dbReference type="EMBL" id="SMFZ01000001">
    <property type="protein sequence ID" value="TCK27399.1"/>
    <property type="molecule type" value="Genomic_DNA"/>
</dbReference>
<dbReference type="InterPro" id="IPR001509">
    <property type="entry name" value="Epimerase_deHydtase"/>
</dbReference>
<accession>A0A4R1I4B6</accession>
<sequence>MRTLVTGGAGFIGSTLVDALLDRGDEILVVDDLSAGRRENLPAGVELAECDIRDAARTRTLVRDFAPDAVHHLAAQIDVRTSMADPAHDASVNVLGTLSVLEAAREASVGAVVVCSTGGAIYGEDAPLPTGEAQPPAPESPYGLSKLAAERYTAFYVRAHGLPAVVLRFANVYGPRQHPSGGAGVVSLFCDAARSGARPTVFGDGGQTRDFLYVGDVARAARRAADGLRSREVAPGEVLNIGTGTEVTITELAATVGRVAGLDADAFAPHHEPARPGELRRSCLDPSRATSVLGLPAPTPLADGLAATWAWHTGPGPAHDGDRVSTIRTHGG</sequence>
<keyword evidence="5" id="KW-1185">Reference proteome</keyword>
<feature type="region of interest" description="Disordered" evidence="2">
    <location>
        <begin position="313"/>
        <end position="332"/>
    </location>
</feature>
<feature type="domain" description="NAD-dependent epimerase/dehydratase" evidence="3">
    <location>
        <begin position="4"/>
        <end position="242"/>
    </location>
</feature>
<evidence type="ECO:0000256" key="2">
    <source>
        <dbReference type="SAM" id="MobiDB-lite"/>
    </source>
</evidence>
<dbReference type="Proteomes" id="UP000295560">
    <property type="component" value="Unassembled WGS sequence"/>
</dbReference>
<gene>
    <name evidence="4" type="ORF">EV378_3270</name>
</gene>
<dbReference type="SUPFAM" id="SSF51735">
    <property type="entry name" value="NAD(P)-binding Rossmann-fold domains"/>
    <property type="match status" value="1"/>
</dbReference>
<dbReference type="OrthoDB" id="9801785at2"/>
<reference evidence="4 5" key="1">
    <citation type="submission" date="2019-03" db="EMBL/GenBank/DDBJ databases">
        <title>Sequencing the genomes of 1000 actinobacteria strains.</title>
        <authorList>
            <person name="Klenk H.-P."/>
        </authorList>
    </citation>
    <scope>NUCLEOTIDE SEQUENCE [LARGE SCALE GENOMIC DNA]</scope>
    <source>
        <strain evidence="4 5">DSM 44969</strain>
    </source>
</reference>
<dbReference type="Gene3D" id="3.40.50.720">
    <property type="entry name" value="NAD(P)-binding Rossmann-like Domain"/>
    <property type="match status" value="1"/>
</dbReference>
<proteinExistence type="inferred from homology"/>
<evidence type="ECO:0000313" key="5">
    <source>
        <dbReference type="Proteomes" id="UP000295560"/>
    </source>
</evidence>
<name>A0A4R1I4B6_PSEEN</name>
<organism evidence="4 5">
    <name type="scientific">Pseudonocardia endophytica</name>
    <dbReference type="NCBI Taxonomy" id="401976"/>
    <lineage>
        <taxon>Bacteria</taxon>
        <taxon>Bacillati</taxon>
        <taxon>Actinomycetota</taxon>
        <taxon>Actinomycetes</taxon>
        <taxon>Pseudonocardiales</taxon>
        <taxon>Pseudonocardiaceae</taxon>
        <taxon>Pseudonocardia</taxon>
    </lineage>
</organism>
<dbReference type="Pfam" id="PF01370">
    <property type="entry name" value="Epimerase"/>
    <property type="match status" value="1"/>
</dbReference>
<dbReference type="PANTHER" id="PTHR43000">
    <property type="entry name" value="DTDP-D-GLUCOSE 4,6-DEHYDRATASE-RELATED"/>
    <property type="match status" value="1"/>
</dbReference>
<evidence type="ECO:0000259" key="3">
    <source>
        <dbReference type="Pfam" id="PF01370"/>
    </source>
</evidence>